<dbReference type="Pfam" id="PF01820">
    <property type="entry name" value="Dala_Dala_lig_N"/>
    <property type="match status" value="1"/>
</dbReference>
<evidence type="ECO:0000259" key="1">
    <source>
        <dbReference type="Pfam" id="PF01820"/>
    </source>
</evidence>
<protein>
    <recommendedName>
        <fullName evidence="1">D-alanine--D-alanine ligase N-terminal domain-containing protein</fullName>
    </recommendedName>
</protein>
<dbReference type="Gene3D" id="3.40.50.20">
    <property type="match status" value="1"/>
</dbReference>
<feature type="domain" description="D-alanine--D-alanine ligase N-terminal" evidence="1">
    <location>
        <begin position="14"/>
        <end position="62"/>
    </location>
</feature>
<dbReference type="InterPro" id="IPR016185">
    <property type="entry name" value="PreATP-grasp_dom_sf"/>
</dbReference>
<dbReference type="SUPFAM" id="SSF52440">
    <property type="entry name" value="PreATP-grasp domain"/>
    <property type="match status" value="1"/>
</dbReference>
<sequence length="65" mass="7094">MGNRAKSVSDKRLKVGVLFGGRSGEHEISLLSARAILSVMKPERYDVSQIGITHDGSWLIGENIL</sequence>
<gene>
    <name evidence="2" type="ORF">S03H2_22775</name>
</gene>
<name>X1F2A0_9ZZZZ</name>
<dbReference type="EMBL" id="BARU01012322">
    <property type="protein sequence ID" value="GAH39766.1"/>
    <property type="molecule type" value="Genomic_DNA"/>
</dbReference>
<evidence type="ECO:0000313" key="2">
    <source>
        <dbReference type="EMBL" id="GAH39766.1"/>
    </source>
</evidence>
<proteinExistence type="predicted"/>
<dbReference type="InterPro" id="IPR011127">
    <property type="entry name" value="Dala_Dala_lig_N"/>
</dbReference>
<organism evidence="2">
    <name type="scientific">marine sediment metagenome</name>
    <dbReference type="NCBI Taxonomy" id="412755"/>
    <lineage>
        <taxon>unclassified sequences</taxon>
        <taxon>metagenomes</taxon>
        <taxon>ecological metagenomes</taxon>
    </lineage>
</organism>
<comment type="caution">
    <text evidence="2">The sequence shown here is derived from an EMBL/GenBank/DDBJ whole genome shotgun (WGS) entry which is preliminary data.</text>
</comment>
<feature type="non-terminal residue" evidence="2">
    <location>
        <position position="65"/>
    </location>
</feature>
<dbReference type="AlphaFoldDB" id="X1F2A0"/>
<accession>X1F2A0</accession>
<reference evidence="2" key="1">
    <citation type="journal article" date="2014" name="Front. Microbiol.">
        <title>High frequency of phylogenetically diverse reductive dehalogenase-homologous genes in deep subseafloor sedimentary metagenomes.</title>
        <authorList>
            <person name="Kawai M."/>
            <person name="Futagami T."/>
            <person name="Toyoda A."/>
            <person name="Takaki Y."/>
            <person name="Nishi S."/>
            <person name="Hori S."/>
            <person name="Arai W."/>
            <person name="Tsubouchi T."/>
            <person name="Morono Y."/>
            <person name="Uchiyama I."/>
            <person name="Ito T."/>
            <person name="Fujiyama A."/>
            <person name="Inagaki F."/>
            <person name="Takami H."/>
        </authorList>
    </citation>
    <scope>NUCLEOTIDE SEQUENCE</scope>
    <source>
        <strain evidence="2">Expedition CK06-06</strain>
    </source>
</reference>